<keyword evidence="2" id="KW-1185">Reference proteome</keyword>
<evidence type="ECO:0000313" key="1">
    <source>
        <dbReference type="EMBL" id="SLM30972.1"/>
    </source>
</evidence>
<dbReference type="RefSeq" id="WP_080809694.1">
    <property type="nucleotide sequence ID" value="NZ_LT828570.1"/>
</dbReference>
<sequence>MESICLVHLFHPGQFLPAACSVAQAAKLSGRNFHPRQIRLLCSNIILPHSCHENLIDTLTAMTDALGWGKIIHIDNSSMEMVISTLRNESSHNNTSHSLKEKDLKIDKTPLRKLMERLIGFEISEFHYAHNILGTIAEAIMRAYPEANHYTYGDAFGTIYNKGFHIALASGRPLEEAIEKGKIFADNPDILDSTDACLIMPVDQTGDILEKKGCMWFPNREYNRYIPISCRT</sequence>
<dbReference type="AlphaFoldDB" id="A0A1W1HF17"/>
<reference evidence="1 2" key="1">
    <citation type="submission" date="2017-03" db="EMBL/GenBank/DDBJ databases">
        <authorList>
            <person name="Afonso C.L."/>
            <person name="Miller P.J."/>
            <person name="Scott M.A."/>
            <person name="Spackman E."/>
            <person name="Goraichik I."/>
            <person name="Dimitrov K.M."/>
            <person name="Suarez D.L."/>
            <person name="Swayne D.E."/>
        </authorList>
    </citation>
    <scope>NUCLEOTIDE SEQUENCE [LARGE SCALE GENOMIC DNA]</scope>
    <source>
        <strain evidence="1">PRJEB14757</strain>
    </source>
</reference>
<accession>A0A1W1HF17</accession>
<evidence type="ECO:0000313" key="2">
    <source>
        <dbReference type="Proteomes" id="UP000191931"/>
    </source>
</evidence>
<dbReference type="EMBL" id="FWEV01000175">
    <property type="protein sequence ID" value="SLM30972.1"/>
    <property type="molecule type" value="Genomic_DNA"/>
</dbReference>
<proteinExistence type="predicted"/>
<protein>
    <submittedName>
        <fullName evidence="1">Uncharacterized protein</fullName>
    </submittedName>
</protein>
<gene>
    <name evidence="1" type="ORF">MTBBW1_2560013</name>
</gene>
<organism evidence="1 2">
    <name type="scientific">Desulfamplus magnetovallimortis</name>
    <dbReference type="NCBI Taxonomy" id="1246637"/>
    <lineage>
        <taxon>Bacteria</taxon>
        <taxon>Pseudomonadati</taxon>
        <taxon>Thermodesulfobacteriota</taxon>
        <taxon>Desulfobacteria</taxon>
        <taxon>Desulfobacterales</taxon>
        <taxon>Desulfobacteraceae</taxon>
        <taxon>Desulfamplus</taxon>
    </lineage>
</organism>
<dbReference type="Proteomes" id="UP000191931">
    <property type="component" value="Unassembled WGS sequence"/>
</dbReference>
<dbReference type="STRING" id="1246637.MTBBW1_2560013"/>
<name>A0A1W1HF17_9BACT</name>